<sequence>MTPMTIAPPLRAVAELKVEQFNQLKEDFKARYDIGSPPPPASDELHERITKLIKDIEQFDTYLENDDDLSIIARHVENLHDSSMSHEKLLSLEKQIMEKLHKQLNRYETTSLHLDLMKEVIKSGKTDNSPTSSLNVPPLEDDFELVEGGLEALWEKFEAESFTAKSVDVEALEAYLAGLMEGNGFSADLEELRDNMRLYGEEILDGEIEIEESELEWCIMDLLKKDLVGDEKRQTLEGYIQNQVAIKELLGVLNMKSIRQWKWKPTGKGLPVTAREDTEGQYHITVEEDLVDTLFLHCVAVGWAQKLKTCLSEYVRCMHRNKRREMSLADYKEQDFFLQMMPYEPPPPPEPESFPQVPCCTPPPPPSGIGFPPDFVVMSSSSKKKAKKKMSKAYPGPMYIAPPPPPPPISMAMPLPPPPPPPAQFSIYSTLSDTLDNERHRVYKRDLFMSRLPIVDGCRPKVMLSEDVQANLIKVLAAEIKLRATLDGQPTCSVVDFHSLASALPHKTVLTVLKFLGVPEVFTDFFARYLAADLNIGPSVRGTRDRVLTRACGIPDRHGLELLFTEAVMFFAELAVLKKTGLPMYRLGSRCYFVGTEKQSDAVSQELADFSQHTKLEFDDVSVQPECLHIGFLELSENAPTIMQSAVEAYAHHIKKQLAAQTTVFDWIRIWNSTAGTYATHLFGPLVELFGKDHLQLVKAAYQEIFNIIFGCGSGLTSHVQGMLRARSNFARTSPALALEAIIYLPQSFGGLGVKSPFVALNLAHKVEYGPEIMIKDYLDTETKYYNAALENWLTLTPDNVTKKFAAIFPDGNAQAIAASRDADSDPTAFMTKEALTRHREYARFPHLPHKLLHDYACCAPPPPPSHVRLPSLVGLHGALLNESVEDVIVSERIKDEVRESGPCKRWEKLSTEDQWLLMMYGEESLERFGRLDIWCERFVPGVVMAMCRGAEGLGDVEEGTSYVSDMTSVA</sequence>
<name>A0A9W9C2W2_9PLEO</name>
<dbReference type="OrthoDB" id="74545at2759"/>
<evidence type="ECO:0000313" key="2">
    <source>
        <dbReference type="Proteomes" id="UP001140562"/>
    </source>
</evidence>
<gene>
    <name evidence="1" type="ORF">N0V87_003331</name>
</gene>
<dbReference type="EMBL" id="JAPEUV010000023">
    <property type="protein sequence ID" value="KAJ4339394.1"/>
    <property type="molecule type" value="Genomic_DNA"/>
</dbReference>
<evidence type="ECO:0000313" key="1">
    <source>
        <dbReference type="EMBL" id="KAJ4339394.1"/>
    </source>
</evidence>
<protein>
    <submittedName>
        <fullName evidence="1">Uncharacterized protein</fullName>
    </submittedName>
</protein>
<reference evidence="1" key="1">
    <citation type="submission" date="2022-10" db="EMBL/GenBank/DDBJ databases">
        <title>Tapping the CABI collections for fungal endophytes: first genome assemblies for Collariella, Neodidymelliopsis, Ascochyta clinopodiicola, Didymella pomorum, Didymosphaeria variabile, Neocosmospora piperis and Neocucurbitaria cava.</title>
        <authorList>
            <person name="Hill R."/>
        </authorList>
    </citation>
    <scope>NUCLEOTIDE SEQUENCE</scope>
    <source>
        <strain evidence="1">IMI 360193</strain>
    </source>
</reference>
<comment type="caution">
    <text evidence="1">The sequence shown here is derived from an EMBL/GenBank/DDBJ whole genome shotgun (WGS) entry which is preliminary data.</text>
</comment>
<dbReference type="SUPFAM" id="SSF101447">
    <property type="entry name" value="Formin homology 2 domain (FH2 domain)"/>
    <property type="match status" value="1"/>
</dbReference>
<proteinExistence type="predicted"/>
<dbReference type="AlphaFoldDB" id="A0A9W9C2W2"/>
<accession>A0A9W9C2W2</accession>
<dbReference type="Proteomes" id="UP001140562">
    <property type="component" value="Unassembled WGS sequence"/>
</dbReference>
<keyword evidence="2" id="KW-1185">Reference proteome</keyword>
<organism evidence="1 2">
    <name type="scientific">Didymella glomerata</name>
    <dbReference type="NCBI Taxonomy" id="749621"/>
    <lineage>
        <taxon>Eukaryota</taxon>
        <taxon>Fungi</taxon>
        <taxon>Dikarya</taxon>
        <taxon>Ascomycota</taxon>
        <taxon>Pezizomycotina</taxon>
        <taxon>Dothideomycetes</taxon>
        <taxon>Pleosporomycetidae</taxon>
        <taxon>Pleosporales</taxon>
        <taxon>Pleosporineae</taxon>
        <taxon>Didymellaceae</taxon>
        <taxon>Didymella</taxon>
    </lineage>
</organism>
<dbReference type="PANTHER" id="PTHR37015:SF2">
    <property type="entry name" value="REVERSE TRANSCRIPTASE DOMAIN-CONTAINING PROTEIN"/>
    <property type="match status" value="1"/>
</dbReference>
<dbReference type="PANTHER" id="PTHR37015">
    <property type="entry name" value="REVERSE TRANSCRIPTASE DOMAIN-CONTAINING PROTEIN"/>
    <property type="match status" value="1"/>
</dbReference>